<protein>
    <submittedName>
        <fullName evidence="1">DUF1573 domain-containing protein</fullName>
    </submittedName>
</protein>
<organism evidence="1 2">
    <name type="scientific">Marinicrinis lubricantis</name>
    <dbReference type="NCBI Taxonomy" id="2086470"/>
    <lineage>
        <taxon>Bacteria</taxon>
        <taxon>Bacillati</taxon>
        <taxon>Bacillota</taxon>
        <taxon>Bacilli</taxon>
        <taxon>Bacillales</taxon>
        <taxon>Paenibacillaceae</taxon>
    </lineage>
</organism>
<dbReference type="RefSeq" id="WP_379895326.1">
    <property type="nucleotide sequence ID" value="NZ_CBCSCT010000026.1"/>
</dbReference>
<reference evidence="2" key="1">
    <citation type="journal article" date="2019" name="Int. J. Syst. Evol. Microbiol.">
        <title>The Global Catalogue of Microorganisms (GCM) 10K type strain sequencing project: providing services to taxonomists for standard genome sequencing and annotation.</title>
        <authorList>
            <consortium name="The Broad Institute Genomics Platform"/>
            <consortium name="The Broad Institute Genome Sequencing Center for Infectious Disease"/>
            <person name="Wu L."/>
            <person name="Ma J."/>
        </authorList>
    </citation>
    <scope>NUCLEOTIDE SEQUENCE [LARGE SCALE GENOMIC DNA]</scope>
    <source>
        <strain evidence="2">CCM 8749</strain>
    </source>
</reference>
<proteinExistence type="predicted"/>
<evidence type="ECO:0000313" key="2">
    <source>
        <dbReference type="Proteomes" id="UP001596250"/>
    </source>
</evidence>
<keyword evidence="2" id="KW-1185">Reference proteome</keyword>
<comment type="caution">
    <text evidence="1">The sequence shown here is derived from an EMBL/GenBank/DDBJ whole genome shotgun (WGS) entry which is preliminary data.</text>
</comment>
<dbReference type="EMBL" id="JBHSQV010000173">
    <property type="protein sequence ID" value="MFC5987901.1"/>
    <property type="molecule type" value="Genomic_DNA"/>
</dbReference>
<gene>
    <name evidence="1" type="ORF">ACFPXP_15965</name>
</gene>
<accession>A0ABW1IS85</accession>
<dbReference type="Proteomes" id="UP001596250">
    <property type="component" value="Unassembled WGS sequence"/>
</dbReference>
<evidence type="ECO:0000313" key="1">
    <source>
        <dbReference type="EMBL" id="MFC5987901.1"/>
    </source>
</evidence>
<sequence>MSVQNLNEFQELVSKLLLRHRSLLDVLSKIDQSSSAVHRSVIKAVTECGCIELHGKKQMLTSEMTIEDAKKILDSQVEGGLCESCQEAVSAQLGRNLFYLSSLCNLLDLKLEKVVEDEAKRCSTLGIFNMS</sequence>
<name>A0ABW1IS85_9BACL</name>